<evidence type="ECO:0000313" key="2">
    <source>
        <dbReference type="Proteomes" id="UP001141806"/>
    </source>
</evidence>
<dbReference type="AlphaFoldDB" id="A0A9Q0H0M2"/>
<evidence type="ECO:0000313" key="1">
    <source>
        <dbReference type="EMBL" id="KAJ4955014.1"/>
    </source>
</evidence>
<comment type="caution">
    <text evidence="1">The sequence shown here is derived from an EMBL/GenBank/DDBJ whole genome shotgun (WGS) entry which is preliminary data.</text>
</comment>
<proteinExistence type="predicted"/>
<dbReference type="Proteomes" id="UP001141806">
    <property type="component" value="Unassembled WGS sequence"/>
</dbReference>
<sequence>MSYNAAETETKSRKGNYQVIFNLSCRASSSEISSGKKTIMLNISGIQRSKTGTVKSAKCNILSSGLEIKLDELWKELFSIYGEIPSGSIVHSTDQYFDA</sequence>
<name>A0A9Q0H0M2_9MAGN</name>
<reference evidence="1" key="1">
    <citation type="journal article" date="2023" name="Plant J.">
        <title>The genome of the king protea, Protea cynaroides.</title>
        <authorList>
            <person name="Chang J."/>
            <person name="Duong T.A."/>
            <person name="Schoeman C."/>
            <person name="Ma X."/>
            <person name="Roodt D."/>
            <person name="Barker N."/>
            <person name="Li Z."/>
            <person name="Van de Peer Y."/>
            <person name="Mizrachi E."/>
        </authorList>
    </citation>
    <scope>NUCLEOTIDE SEQUENCE</scope>
    <source>
        <tissue evidence="1">Young leaves</tissue>
    </source>
</reference>
<dbReference type="EMBL" id="JAMYWD010000011">
    <property type="protein sequence ID" value="KAJ4955014.1"/>
    <property type="molecule type" value="Genomic_DNA"/>
</dbReference>
<organism evidence="1 2">
    <name type="scientific">Protea cynaroides</name>
    <dbReference type="NCBI Taxonomy" id="273540"/>
    <lineage>
        <taxon>Eukaryota</taxon>
        <taxon>Viridiplantae</taxon>
        <taxon>Streptophyta</taxon>
        <taxon>Embryophyta</taxon>
        <taxon>Tracheophyta</taxon>
        <taxon>Spermatophyta</taxon>
        <taxon>Magnoliopsida</taxon>
        <taxon>Proteales</taxon>
        <taxon>Proteaceae</taxon>
        <taxon>Protea</taxon>
    </lineage>
</organism>
<gene>
    <name evidence="1" type="ORF">NE237_011797</name>
</gene>
<accession>A0A9Q0H0M2</accession>
<keyword evidence="2" id="KW-1185">Reference proteome</keyword>
<protein>
    <submittedName>
        <fullName evidence="1">Uncharacterized protein</fullName>
    </submittedName>
</protein>